<dbReference type="InterPro" id="IPR039001">
    <property type="entry name" value="Pal"/>
</dbReference>
<dbReference type="PROSITE" id="PS51257">
    <property type="entry name" value="PROKAR_LIPOPROTEIN"/>
    <property type="match status" value="1"/>
</dbReference>
<evidence type="ECO:0000256" key="2">
    <source>
        <dbReference type="ARBA" id="ARBA00022729"/>
    </source>
</evidence>
<feature type="coiled-coil region" evidence="9">
    <location>
        <begin position="37"/>
        <end position="83"/>
    </location>
</feature>
<reference evidence="12 13" key="1">
    <citation type="journal article" date="2019" name="Int. J. Syst. Evol. Microbiol.">
        <title>The Global Catalogue of Microorganisms (GCM) 10K type strain sequencing project: providing services to taxonomists for standard genome sequencing and annotation.</title>
        <authorList>
            <consortium name="The Broad Institute Genomics Platform"/>
            <consortium name="The Broad Institute Genome Sequencing Center for Infectious Disease"/>
            <person name="Wu L."/>
            <person name="Ma J."/>
        </authorList>
    </citation>
    <scope>NUCLEOTIDE SEQUENCE [LARGE SCALE GENOMIC DNA]</scope>
    <source>
        <strain evidence="12 13">JCM 15896</strain>
    </source>
</reference>
<evidence type="ECO:0000256" key="6">
    <source>
        <dbReference type="ARBA" id="ARBA00023288"/>
    </source>
</evidence>
<dbReference type="PANTHER" id="PTHR30329">
    <property type="entry name" value="STATOR ELEMENT OF FLAGELLAR MOTOR COMPLEX"/>
    <property type="match status" value="1"/>
</dbReference>
<comment type="subcellular location">
    <subcellularLocation>
        <location evidence="8">Cell outer membrane</location>
        <topology evidence="8">Lipid-anchor</topology>
    </subcellularLocation>
</comment>
<evidence type="ECO:0000256" key="9">
    <source>
        <dbReference type="SAM" id="Coils"/>
    </source>
</evidence>
<dbReference type="InterPro" id="IPR036737">
    <property type="entry name" value="OmpA-like_sf"/>
</dbReference>
<keyword evidence="5 8" id="KW-0998">Cell outer membrane</keyword>
<dbReference type="InterPro" id="IPR006665">
    <property type="entry name" value="OmpA-like"/>
</dbReference>
<keyword evidence="7 8" id="KW-0131">Cell cycle</keyword>
<keyword evidence="6 8" id="KW-0449">Lipoprotein</keyword>
<dbReference type="NCBIfam" id="TIGR02802">
    <property type="entry name" value="Pal_lipo"/>
    <property type="match status" value="1"/>
</dbReference>
<keyword evidence="1 8" id="KW-0132">Cell division</keyword>
<evidence type="ECO:0000256" key="5">
    <source>
        <dbReference type="ARBA" id="ARBA00023237"/>
    </source>
</evidence>
<evidence type="ECO:0000256" key="10">
    <source>
        <dbReference type="SAM" id="SignalP"/>
    </source>
</evidence>
<evidence type="ECO:0000256" key="3">
    <source>
        <dbReference type="ARBA" id="ARBA00023136"/>
    </source>
</evidence>
<dbReference type="PRINTS" id="PR01021">
    <property type="entry name" value="OMPADOMAIN"/>
</dbReference>
<evidence type="ECO:0000256" key="4">
    <source>
        <dbReference type="ARBA" id="ARBA00023139"/>
    </source>
</evidence>
<dbReference type="InterPro" id="IPR050330">
    <property type="entry name" value="Bact_OuterMem_StrucFunc"/>
</dbReference>
<dbReference type="Proteomes" id="UP001500359">
    <property type="component" value="Unassembled WGS sequence"/>
</dbReference>
<feature type="domain" description="OmpA-like" evidence="11">
    <location>
        <begin position="76"/>
        <end position="189"/>
    </location>
</feature>
<evidence type="ECO:0000313" key="13">
    <source>
        <dbReference type="Proteomes" id="UP001500359"/>
    </source>
</evidence>
<keyword evidence="2 8" id="KW-0732">Signal</keyword>
<comment type="function">
    <text evidence="8">Part of the Tol-Pal system, which plays a role in outer membrane invagination during cell division and is important for maintaining outer membrane integrity.</text>
</comment>
<evidence type="ECO:0000256" key="7">
    <source>
        <dbReference type="ARBA" id="ARBA00023306"/>
    </source>
</evidence>
<organism evidence="12 13">
    <name type="scientific">Aliiglaciecola litoralis</name>
    <dbReference type="NCBI Taxonomy" id="582857"/>
    <lineage>
        <taxon>Bacteria</taxon>
        <taxon>Pseudomonadati</taxon>
        <taxon>Pseudomonadota</taxon>
        <taxon>Gammaproteobacteria</taxon>
        <taxon>Alteromonadales</taxon>
        <taxon>Alteromonadaceae</taxon>
        <taxon>Aliiglaciecola</taxon>
    </lineage>
</organism>
<keyword evidence="4 8" id="KW-0564">Palmitate</keyword>
<keyword evidence="13" id="KW-1185">Reference proteome</keyword>
<protein>
    <recommendedName>
        <fullName evidence="8">Peptidoglycan-associated lipoprotein</fullName>
        <shortName evidence="8">PAL</shortName>
    </recommendedName>
</protein>
<dbReference type="PROSITE" id="PS51123">
    <property type="entry name" value="OMPA_2"/>
    <property type="match status" value="1"/>
</dbReference>
<comment type="subunit">
    <text evidence="8">The Tol-Pal system is composed of five core proteins: the inner membrane proteins TolA, TolQ and TolR, the periplasmic protein TolB and the outer membrane protein Pal. They form a network linking the inner and outer membranes and the peptidoglycan layer.</text>
</comment>
<dbReference type="InterPro" id="IPR014169">
    <property type="entry name" value="Pal_lipo_C"/>
</dbReference>
<feature type="chain" id="PRO_5045548048" description="Peptidoglycan-associated lipoprotein" evidence="10">
    <location>
        <begin position="23"/>
        <end position="189"/>
    </location>
</feature>
<dbReference type="InterPro" id="IPR006664">
    <property type="entry name" value="OMP_bac"/>
</dbReference>
<dbReference type="SUPFAM" id="SSF103088">
    <property type="entry name" value="OmpA-like"/>
    <property type="match status" value="1"/>
</dbReference>
<accession>A0ABN1LDB4</accession>
<keyword evidence="3 8" id="KW-0472">Membrane</keyword>
<dbReference type="HAMAP" id="MF_02204">
    <property type="entry name" value="Pal"/>
    <property type="match status" value="1"/>
</dbReference>
<feature type="signal peptide" evidence="10">
    <location>
        <begin position="1"/>
        <end position="22"/>
    </location>
</feature>
<evidence type="ECO:0000256" key="1">
    <source>
        <dbReference type="ARBA" id="ARBA00022618"/>
    </source>
</evidence>
<dbReference type="Pfam" id="PF00691">
    <property type="entry name" value="OmpA"/>
    <property type="match status" value="1"/>
</dbReference>
<name>A0ABN1LDB4_9ALTE</name>
<keyword evidence="9" id="KW-0175">Coiled coil</keyword>
<comment type="caution">
    <text evidence="12">The sequence shown here is derived from an EMBL/GenBank/DDBJ whole genome shotgun (WGS) entry which is preliminary data.</text>
</comment>
<dbReference type="CDD" id="cd07185">
    <property type="entry name" value="OmpA_C-like"/>
    <property type="match status" value="1"/>
</dbReference>
<dbReference type="PANTHER" id="PTHR30329:SF21">
    <property type="entry name" value="LIPOPROTEIN YIAD-RELATED"/>
    <property type="match status" value="1"/>
</dbReference>
<sequence>MKMQLKKVFKGILIAVPVVTMMACSSTPEGPSEEQLKQQAEMQAQKDMEAKRAAEAQALTQAREQEEMRKREMRNQMESLVQDSVVYFDFDTSNLSSSASSTLRAHANFLASNPGQSIVIEGHCDRRGTPEYNIALGERRAKSVETYLLNAGVSSSQISIVSYGEEKPVATGTTESAFAQNRRGVLVYQ</sequence>
<dbReference type="Gene3D" id="3.30.1330.60">
    <property type="entry name" value="OmpA-like domain"/>
    <property type="match status" value="1"/>
</dbReference>
<evidence type="ECO:0000259" key="11">
    <source>
        <dbReference type="PROSITE" id="PS51123"/>
    </source>
</evidence>
<evidence type="ECO:0000313" key="12">
    <source>
        <dbReference type="EMBL" id="GAA0853422.1"/>
    </source>
</evidence>
<evidence type="ECO:0000256" key="8">
    <source>
        <dbReference type="HAMAP-Rule" id="MF_02204"/>
    </source>
</evidence>
<comment type="similarity">
    <text evidence="8">Belongs to the Pal lipoprotein family.</text>
</comment>
<gene>
    <name evidence="8 12" type="primary">pal</name>
    <name evidence="12" type="ORF">GCM10009114_06150</name>
</gene>
<proteinExistence type="inferred from homology"/>
<dbReference type="EMBL" id="BAAAFD010000001">
    <property type="protein sequence ID" value="GAA0853422.1"/>
    <property type="molecule type" value="Genomic_DNA"/>
</dbReference>